<keyword evidence="1" id="KW-0812">Transmembrane</keyword>
<dbReference type="GeneID" id="19011061"/>
<sequence length="110" mass="11387">MHSSSGGVVITSAGGLSENALGLVLISLIDDIALLGVTLTSTEQSRKLYEVAEGGQPGDVEAPTGAIFALAILIGGGFLVATTFGLKPGADAQDEMRKRDEQIFNKKIKK</sequence>
<protein>
    <submittedName>
        <fullName evidence="2">Uncharacterized protein</fullName>
    </submittedName>
</protein>
<gene>
    <name evidence="2" type="ordered locus">Bathy17g01030</name>
</gene>
<organism evidence="2 3">
    <name type="scientific">Bathycoccus prasinos</name>
    <dbReference type="NCBI Taxonomy" id="41875"/>
    <lineage>
        <taxon>Eukaryota</taxon>
        <taxon>Viridiplantae</taxon>
        <taxon>Chlorophyta</taxon>
        <taxon>Mamiellophyceae</taxon>
        <taxon>Mamiellales</taxon>
        <taxon>Bathycoccaceae</taxon>
        <taxon>Bathycoccus</taxon>
    </lineage>
</organism>
<keyword evidence="1" id="KW-0472">Membrane</keyword>
<evidence type="ECO:0000313" key="2">
    <source>
        <dbReference type="EMBL" id="CCO20406.1"/>
    </source>
</evidence>
<dbReference type="RefSeq" id="XP_007508302.1">
    <property type="nucleotide sequence ID" value="XM_007508240.1"/>
</dbReference>
<dbReference type="AlphaFoldDB" id="K8EQW4"/>
<name>K8EQW4_9CHLO</name>
<keyword evidence="1" id="KW-1133">Transmembrane helix</keyword>
<dbReference type="KEGG" id="bpg:Bathy17g01030"/>
<evidence type="ECO:0000256" key="1">
    <source>
        <dbReference type="SAM" id="Phobius"/>
    </source>
</evidence>
<accession>K8EQW4</accession>
<dbReference type="Proteomes" id="UP000198341">
    <property type="component" value="Chromosome 17"/>
</dbReference>
<evidence type="ECO:0000313" key="3">
    <source>
        <dbReference type="Proteomes" id="UP000198341"/>
    </source>
</evidence>
<dbReference type="EMBL" id="FO082262">
    <property type="protein sequence ID" value="CCO20406.1"/>
    <property type="molecule type" value="Genomic_DNA"/>
</dbReference>
<keyword evidence="3" id="KW-1185">Reference proteome</keyword>
<reference evidence="2 3" key="1">
    <citation type="submission" date="2011-10" db="EMBL/GenBank/DDBJ databases">
        <authorList>
            <person name="Genoscope - CEA"/>
        </authorList>
    </citation>
    <scope>NUCLEOTIDE SEQUENCE [LARGE SCALE GENOMIC DNA]</scope>
    <source>
        <strain evidence="2 3">RCC 1105</strain>
    </source>
</reference>
<feature type="transmembrane region" description="Helical" evidence="1">
    <location>
        <begin position="66"/>
        <end position="86"/>
    </location>
</feature>
<proteinExistence type="predicted"/>